<dbReference type="EMBL" id="SRXW01000001">
    <property type="protein sequence ID" value="TGY90400.1"/>
    <property type="molecule type" value="Genomic_DNA"/>
</dbReference>
<keyword evidence="1" id="KW-1133">Transmembrane helix</keyword>
<keyword evidence="3" id="KW-1185">Reference proteome</keyword>
<comment type="caution">
    <text evidence="2">The sequence shown here is derived from an EMBL/GenBank/DDBJ whole genome shotgun (WGS) entry which is preliminary data.</text>
</comment>
<evidence type="ECO:0000313" key="2">
    <source>
        <dbReference type="EMBL" id="TGY90400.1"/>
    </source>
</evidence>
<organism evidence="2 3">
    <name type="scientific">Marinicauda algicola</name>
    <dbReference type="NCBI Taxonomy" id="2029849"/>
    <lineage>
        <taxon>Bacteria</taxon>
        <taxon>Pseudomonadati</taxon>
        <taxon>Pseudomonadota</taxon>
        <taxon>Alphaproteobacteria</taxon>
        <taxon>Maricaulales</taxon>
        <taxon>Maricaulaceae</taxon>
        <taxon>Marinicauda</taxon>
    </lineage>
</organism>
<feature type="transmembrane region" description="Helical" evidence="1">
    <location>
        <begin position="113"/>
        <end position="134"/>
    </location>
</feature>
<evidence type="ECO:0000313" key="3">
    <source>
        <dbReference type="Proteomes" id="UP000308054"/>
    </source>
</evidence>
<sequence>MRSILSAGLSGLLFGLGLAVSGMINPAKVLNFLDLAGSWDPSLALVMASALAVTAIGYRLVLRREAPVFEMRFQLPTATRLDARLLGGAALFGVGWGLAGLCPGPAITAAGLALPQVFVFLAAMLATIALYRWGTAGPLLRNRRA</sequence>
<proteinExistence type="predicted"/>
<dbReference type="Pfam" id="PF20398">
    <property type="entry name" value="DUF6691"/>
    <property type="match status" value="1"/>
</dbReference>
<accession>A0A4S2H427</accession>
<dbReference type="InterPro" id="IPR046513">
    <property type="entry name" value="DUF6691"/>
</dbReference>
<reference evidence="2 3" key="1">
    <citation type="journal article" date="2017" name="Int. J. Syst. Evol. Microbiol.">
        <title>Marinicauda algicola sp. nov., isolated from a marine red alga Rhodosorus marinus.</title>
        <authorList>
            <person name="Jeong S.E."/>
            <person name="Jeon S.H."/>
            <person name="Chun B.H."/>
            <person name="Kim D.W."/>
            <person name="Jeon C.O."/>
        </authorList>
    </citation>
    <scope>NUCLEOTIDE SEQUENCE [LARGE SCALE GENOMIC DNA]</scope>
    <source>
        <strain evidence="2 3">JCM 31718</strain>
    </source>
</reference>
<dbReference type="RefSeq" id="WP_135994899.1">
    <property type="nucleotide sequence ID" value="NZ_CP071057.1"/>
</dbReference>
<dbReference type="Proteomes" id="UP000308054">
    <property type="component" value="Unassembled WGS sequence"/>
</dbReference>
<feature type="transmembrane region" description="Helical" evidence="1">
    <location>
        <begin position="83"/>
        <end position="107"/>
    </location>
</feature>
<keyword evidence="1" id="KW-0812">Transmembrane</keyword>
<dbReference type="OrthoDB" id="9790409at2"/>
<name>A0A4S2H427_9PROT</name>
<dbReference type="AlphaFoldDB" id="A0A4S2H427"/>
<keyword evidence="1" id="KW-0472">Membrane</keyword>
<gene>
    <name evidence="2" type="ORF">E5163_04565</name>
</gene>
<evidence type="ECO:0000256" key="1">
    <source>
        <dbReference type="SAM" id="Phobius"/>
    </source>
</evidence>
<feature type="transmembrane region" description="Helical" evidence="1">
    <location>
        <begin position="43"/>
        <end position="62"/>
    </location>
</feature>
<protein>
    <submittedName>
        <fullName evidence="2">YeeE/YedE family protein</fullName>
    </submittedName>
</protein>